<organism evidence="1 2">
    <name type="scientific">Araneus ventricosus</name>
    <name type="common">Orbweaver spider</name>
    <name type="synonym">Epeira ventricosa</name>
    <dbReference type="NCBI Taxonomy" id="182803"/>
    <lineage>
        <taxon>Eukaryota</taxon>
        <taxon>Metazoa</taxon>
        <taxon>Ecdysozoa</taxon>
        <taxon>Arthropoda</taxon>
        <taxon>Chelicerata</taxon>
        <taxon>Arachnida</taxon>
        <taxon>Araneae</taxon>
        <taxon>Araneomorphae</taxon>
        <taxon>Entelegynae</taxon>
        <taxon>Araneoidea</taxon>
        <taxon>Araneidae</taxon>
        <taxon>Araneus</taxon>
    </lineage>
</organism>
<keyword evidence="2" id="KW-1185">Reference proteome</keyword>
<dbReference type="AlphaFoldDB" id="A0A4Y2S0N2"/>
<reference evidence="1 2" key="1">
    <citation type="journal article" date="2019" name="Sci. Rep.">
        <title>Orb-weaving spider Araneus ventricosus genome elucidates the spidroin gene catalogue.</title>
        <authorList>
            <person name="Kono N."/>
            <person name="Nakamura H."/>
            <person name="Ohtoshi R."/>
            <person name="Moran D.A.P."/>
            <person name="Shinohara A."/>
            <person name="Yoshida Y."/>
            <person name="Fujiwara M."/>
            <person name="Mori M."/>
            <person name="Tomita M."/>
            <person name="Arakawa K."/>
        </authorList>
    </citation>
    <scope>NUCLEOTIDE SEQUENCE [LARGE SCALE GENOMIC DNA]</scope>
</reference>
<evidence type="ECO:0000313" key="1">
    <source>
        <dbReference type="EMBL" id="GBN81541.1"/>
    </source>
</evidence>
<name>A0A4Y2S0N2_ARAVE</name>
<gene>
    <name evidence="1" type="ORF">AVEN_239720_1</name>
</gene>
<accession>A0A4Y2S0N2</accession>
<evidence type="ECO:0000313" key="2">
    <source>
        <dbReference type="Proteomes" id="UP000499080"/>
    </source>
</evidence>
<dbReference type="Proteomes" id="UP000499080">
    <property type="component" value="Unassembled WGS sequence"/>
</dbReference>
<dbReference type="EMBL" id="BGPR01019297">
    <property type="protein sequence ID" value="GBN81541.1"/>
    <property type="molecule type" value="Genomic_DNA"/>
</dbReference>
<sequence>MKEDGMQHLEFYSILWSKVLHTPLHYVRIPNKKIMVTLLIYHCRTRISISYKYPLPCQAYCISSIVLVRLPNNPGPLLNDDPLRFKHNRLIEHFWSLSGPWPHRSNGTSTPTPNRFGF</sequence>
<protein>
    <submittedName>
        <fullName evidence="1">Uncharacterized protein</fullName>
    </submittedName>
</protein>
<proteinExistence type="predicted"/>
<comment type="caution">
    <text evidence="1">The sequence shown here is derived from an EMBL/GenBank/DDBJ whole genome shotgun (WGS) entry which is preliminary data.</text>
</comment>